<evidence type="ECO:0000256" key="1">
    <source>
        <dbReference type="ARBA" id="ARBA00010751"/>
    </source>
</evidence>
<comment type="caution">
    <text evidence="3">The sequence shown here is derived from an EMBL/GenBank/DDBJ whole genome shotgun (WGS) entry which is preliminary data.</text>
</comment>
<dbReference type="Proteomes" id="UP001476950">
    <property type="component" value="Unassembled WGS sequence"/>
</dbReference>
<evidence type="ECO:0000256" key="2">
    <source>
        <dbReference type="HAMAP-Rule" id="MF_00338"/>
    </source>
</evidence>
<evidence type="ECO:0000313" key="3">
    <source>
        <dbReference type="EMBL" id="MEP1057997.1"/>
    </source>
</evidence>
<dbReference type="Pfam" id="PF01906">
    <property type="entry name" value="YbjQ_1"/>
    <property type="match status" value="1"/>
</dbReference>
<reference evidence="3 4" key="1">
    <citation type="submission" date="2022-04" db="EMBL/GenBank/DDBJ databases">
        <title>Positive selection, recombination, and allopatry shape intraspecific diversity of widespread and dominant cyanobacteria.</title>
        <authorList>
            <person name="Wei J."/>
            <person name="Shu W."/>
            <person name="Hu C."/>
        </authorList>
    </citation>
    <scope>NUCLEOTIDE SEQUENCE [LARGE SCALE GENOMIC DNA]</scope>
    <source>
        <strain evidence="3 4">AS-A4</strain>
    </source>
</reference>
<gene>
    <name evidence="3" type="ORF">NDI38_06060</name>
</gene>
<organism evidence="3 4">
    <name type="scientific">Stenomitos frigidus AS-A4</name>
    <dbReference type="NCBI Taxonomy" id="2933935"/>
    <lineage>
        <taxon>Bacteria</taxon>
        <taxon>Bacillati</taxon>
        <taxon>Cyanobacteriota</taxon>
        <taxon>Cyanophyceae</taxon>
        <taxon>Leptolyngbyales</taxon>
        <taxon>Leptolyngbyaceae</taxon>
        <taxon>Stenomitos</taxon>
    </lineage>
</organism>
<dbReference type="PANTHER" id="PTHR34068:SF1">
    <property type="entry name" value="UPF0145 PROTEIN YBJQ"/>
    <property type="match status" value="1"/>
</dbReference>
<dbReference type="InterPro" id="IPR035439">
    <property type="entry name" value="UPF0145_dom_sf"/>
</dbReference>
<dbReference type="PANTHER" id="PTHR34068">
    <property type="entry name" value="UPF0145 PROTEIN YBJQ"/>
    <property type="match status" value="1"/>
</dbReference>
<sequence>MIVTTTPAIEGEVIGEYRGLVSGEAVLEAHLFRAVIAGILDLPGVRLTNYSQSLDQARETAIGQMTQAAGERGANAVIGVDVDYKTIRVSDDEHLVIVVASGTAVKYIQ</sequence>
<comment type="similarity">
    <text evidence="1 2">Belongs to the UPF0145 family.</text>
</comment>
<accession>A0ABV0KFJ5</accession>
<name>A0ABV0KFJ5_9CYAN</name>
<dbReference type="SUPFAM" id="SSF117782">
    <property type="entry name" value="YbjQ-like"/>
    <property type="match status" value="1"/>
</dbReference>
<dbReference type="Gene3D" id="3.30.110.70">
    <property type="entry name" value="Hypothetical protein apc22750. Chain B"/>
    <property type="match status" value="1"/>
</dbReference>
<dbReference type="HAMAP" id="MF_00338">
    <property type="entry name" value="UPF0145"/>
    <property type="match status" value="1"/>
</dbReference>
<dbReference type="RefSeq" id="WP_190451428.1">
    <property type="nucleotide sequence ID" value="NZ_JAMPLM010000003.1"/>
</dbReference>
<proteinExistence type="inferred from homology"/>
<keyword evidence="4" id="KW-1185">Reference proteome</keyword>
<dbReference type="InterPro" id="IPR002765">
    <property type="entry name" value="UPF0145_YbjQ-like"/>
</dbReference>
<evidence type="ECO:0000313" key="4">
    <source>
        <dbReference type="Proteomes" id="UP001476950"/>
    </source>
</evidence>
<dbReference type="EMBL" id="JAMPLM010000003">
    <property type="protein sequence ID" value="MEP1057997.1"/>
    <property type="molecule type" value="Genomic_DNA"/>
</dbReference>
<protein>
    <recommendedName>
        <fullName evidence="2">UPF0145 protein NDI38_06060</fullName>
    </recommendedName>
</protein>